<evidence type="ECO:0000256" key="9">
    <source>
        <dbReference type="SAM" id="SignalP"/>
    </source>
</evidence>
<dbReference type="AlphaFoldDB" id="A0AAD8FYY3"/>
<comment type="caution">
    <text evidence="10">The sequence shown here is derived from an EMBL/GenBank/DDBJ whole genome shotgun (WGS) entry which is preliminary data.</text>
</comment>
<keyword evidence="11" id="KW-1185">Reference proteome</keyword>
<dbReference type="PRINTS" id="PR00266">
    <property type="entry name" value="INTERFERONAB"/>
</dbReference>
<gene>
    <name evidence="10" type="primary">IFNB1</name>
    <name evidence="10" type="ORF">AOXY_G22872</name>
</gene>
<comment type="subcellular location">
    <subcellularLocation>
        <location evidence="1">Secreted</location>
    </subcellularLocation>
</comment>
<dbReference type="SUPFAM" id="SSF47266">
    <property type="entry name" value="4-helical cytokines"/>
    <property type="match status" value="1"/>
</dbReference>
<evidence type="ECO:0000256" key="4">
    <source>
        <dbReference type="ARBA" id="ARBA00022525"/>
    </source>
</evidence>
<evidence type="ECO:0000256" key="2">
    <source>
        <dbReference type="ARBA" id="ARBA00011033"/>
    </source>
</evidence>
<sequence length="189" mass="22346">MMKTMLAQCFCVLVACSPALFLECNWDTIQLKLINDSLHLLQDMGGKFPNHCLKEVTGLSVQFRSLIHGKEETDILWTLHNTFKLASNLYNSDLKSVDWDKFKLIEFKDLLYRQADEFKRDALEVTKTHPVNGTPKRKRRPRLRKYFKTLRKFLRRKEHSLCAWEVVRSEVREILQQLSSLCNETTRRN</sequence>
<keyword evidence="6 8" id="KW-0051">Antiviral defense</keyword>
<evidence type="ECO:0000313" key="11">
    <source>
        <dbReference type="Proteomes" id="UP001230051"/>
    </source>
</evidence>
<dbReference type="InterPro" id="IPR000471">
    <property type="entry name" value="Interferon_alpha/beta/delta"/>
</dbReference>
<dbReference type="GO" id="GO:0006955">
    <property type="term" value="P:immune response"/>
    <property type="evidence" value="ECO:0007669"/>
    <property type="project" value="UniProtKB-ARBA"/>
</dbReference>
<dbReference type="PROSITE" id="PS51257">
    <property type="entry name" value="PROKAR_LIPOPROTEIN"/>
    <property type="match status" value="1"/>
</dbReference>
<keyword evidence="7" id="KW-1015">Disulfide bond</keyword>
<keyword evidence="5 9" id="KW-0732">Signal</keyword>
<accession>A0AAD8FYY3</accession>
<dbReference type="Gene3D" id="1.20.1250.10">
    <property type="match status" value="1"/>
</dbReference>
<dbReference type="SMART" id="SM00076">
    <property type="entry name" value="IFabd"/>
    <property type="match status" value="1"/>
</dbReference>
<dbReference type="PANTHER" id="PTHR11691">
    <property type="entry name" value="TYPE I INTERFERON"/>
    <property type="match status" value="1"/>
</dbReference>
<dbReference type="EMBL" id="JAGXEW010000023">
    <property type="protein sequence ID" value="KAK1159016.1"/>
    <property type="molecule type" value="Genomic_DNA"/>
</dbReference>
<dbReference type="PANTHER" id="PTHR11691:SF73">
    <property type="entry name" value="INTERFERON BETA"/>
    <property type="match status" value="1"/>
</dbReference>
<evidence type="ECO:0000256" key="5">
    <source>
        <dbReference type="ARBA" id="ARBA00022729"/>
    </source>
</evidence>
<protein>
    <submittedName>
        <fullName evidence="10">Interferon beta-like</fullName>
    </submittedName>
</protein>
<dbReference type="GO" id="GO:0005125">
    <property type="term" value="F:cytokine activity"/>
    <property type="evidence" value="ECO:0007669"/>
    <property type="project" value="UniProtKB-KW"/>
</dbReference>
<proteinExistence type="inferred from homology"/>
<feature type="chain" id="PRO_5042225286" evidence="9">
    <location>
        <begin position="22"/>
        <end position="189"/>
    </location>
</feature>
<dbReference type="GO" id="GO:0051607">
    <property type="term" value="P:defense response to virus"/>
    <property type="evidence" value="ECO:0007669"/>
    <property type="project" value="UniProtKB-KW"/>
</dbReference>
<dbReference type="GO" id="GO:0005615">
    <property type="term" value="C:extracellular space"/>
    <property type="evidence" value="ECO:0007669"/>
    <property type="project" value="UniProtKB-KW"/>
</dbReference>
<dbReference type="GO" id="GO:0005126">
    <property type="term" value="F:cytokine receptor binding"/>
    <property type="evidence" value="ECO:0007669"/>
    <property type="project" value="InterPro"/>
</dbReference>
<name>A0AAD8FYY3_ACIOX</name>
<keyword evidence="4" id="KW-0964">Secreted</keyword>
<dbReference type="Pfam" id="PF00143">
    <property type="entry name" value="Interferon"/>
    <property type="match status" value="1"/>
</dbReference>
<feature type="signal peptide" evidence="9">
    <location>
        <begin position="1"/>
        <end position="21"/>
    </location>
</feature>
<reference evidence="10" key="1">
    <citation type="submission" date="2022-02" db="EMBL/GenBank/DDBJ databases">
        <title>Atlantic sturgeon de novo genome assembly.</title>
        <authorList>
            <person name="Stock M."/>
            <person name="Klopp C."/>
            <person name="Guiguen Y."/>
            <person name="Cabau C."/>
            <person name="Parinello H."/>
            <person name="Santidrian Yebra-Pimentel E."/>
            <person name="Kuhl H."/>
            <person name="Dirks R.P."/>
            <person name="Guessner J."/>
            <person name="Wuertz S."/>
            <person name="Du K."/>
            <person name="Schartl M."/>
        </authorList>
    </citation>
    <scope>NUCLEOTIDE SEQUENCE</scope>
    <source>
        <strain evidence="10">STURGEONOMICS-FGT-2020</strain>
        <tissue evidence="10">Whole blood</tissue>
    </source>
</reference>
<evidence type="ECO:0000256" key="8">
    <source>
        <dbReference type="RuleBase" id="RU000436"/>
    </source>
</evidence>
<keyword evidence="3 8" id="KW-0202">Cytokine</keyword>
<dbReference type="InterPro" id="IPR009079">
    <property type="entry name" value="4_helix_cytokine-like_core"/>
</dbReference>
<organism evidence="10 11">
    <name type="scientific">Acipenser oxyrinchus oxyrinchus</name>
    <dbReference type="NCBI Taxonomy" id="40147"/>
    <lineage>
        <taxon>Eukaryota</taxon>
        <taxon>Metazoa</taxon>
        <taxon>Chordata</taxon>
        <taxon>Craniata</taxon>
        <taxon>Vertebrata</taxon>
        <taxon>Euteleostomi</taxon>
        <taxon>Actinopterygii</taxon>
        <taxon>Chondrostei</taxon>
        <taxon>Acipenseriformes</taxon>
        <taxon>Acipenseridae</taxon>
        <taxon>Acipenser</taxon>
    </lineage>
</organism>
<comment type="similarity">
    <text evidence="2 8">Belongs to the alpha/beta interferon family.</text>
</comment>
<evidence type="ECO:0000313" key="10">
    <source>
        <dbReference type="EMBL" id="KAK1159016.1"/>
    </source>
</evidence>
<evidence type="ECO:0000256" key="3">
    <source>
        <dbReference type="ARBA" id="ARBA00022514"/>
    </source>
</evidence>
<evidence type="ECO:0000256" key="1">
    <source>
        <dbReference type="ARBA" id="ARBA00004613"/>
    </source>
</evidence>
<evidence type="ECO:0000256" key="7">
    <source>
        <dbReference type="ARBA" id="ARBA00023157"/>
    </source>
</evidence>
<dbReference type="Proteomes" id="UP001230051">
    <property type="component" value="Unassembled WGS sequence"/>
</dbReference>
<evidence type="ECO:0000256" key="6">
    <source>
        <dbReference type="ARBA" id="ARBA00023118"/>
    </source>
</evidence>